<dbReference type="CDD" id="cd02870">
    <property type="entry name" value="PseudoU_synth_RsuA_like"/>
    <property type="match status" value="1"/>
</dbReference>
<keyword evidence="2 4" id="KW-0413">Isomerase</keyword>
<comment type="similarity">
    <text evidence="1 4">Belongs to the pseudouridine synthase RsuA family.</text>
</comment>
<name>A0A9D6V5V9_9BACT</name>
<comment type="caution">
    <text evidence="7">The sequence shown here is derived from an EMBL/GenBank/DDBJ whole genome shotgun (WGS) entry which is preliminary data.</text>
</comment>
<dbReference type="SUPFAM" id="SSF55174">
    <property type="entry name" value="Alpha-L RNA-binding motif"/>
    <property type="match status" value="1"/>
</dbReference>
<dbReference type="InterPro" id="IPR002942">
    <property type="entry name" value="S4_RNA-bd"/>
</dbReference>
<dbReference type="InterPro" id="IPR036986">
    <property type="entry name" value="S4_RNA-bd_sf"/>
</dbReference>
<dbReference type="NCBIfam" id="TIGR00093">
    <property type="entry name" value="pseudouridine synthase"/>
    <property type="match status" value="1"/>
</dbReference>
<dbReference type="PROSITE" id="PS50889">
    <property type="entry name" value="S4"/>
    <property type="match status" value="1"/>
</dbReference>
<evidence type="ECO:0000256" key="3">
    <source>
        <dbReference type="PROSITE-ProRule" id="PRU00182"/>
    </source>
</evidence>
<dbReference type="SMART" id="SM00363">
    <property type="entry name" value="S4"/>
    <property type="match status" value="1"/>
</dbReference>
<dbReference type="InterPro" id="IPR018496">
    <property type="entry name" value="PsdUridine_synth_RsuA/RluB_CS"/>
</dbReference>
<dbReference type="GO" id="GO:0120159">
    <property type="term" value="F:rRNA pseudouridine synthase activity"/>
    <property type="evidence" value="ECO:0007669"/>
    <property type="project" value="UniProtKB-ARBA"/>
</dbReference>
<evidence type="ECO:0000256" key="4">
    <source>
        <dbReference type="RuleBase" id="RU003887"/>
    </source>
</evidence>
<dbReference type="PROSITE" id="PS01149">
    <property type="entry name" value="PSI_RSU"/>
    <property type="match status" value="1"/>
</dbReference>
<gene>
    <name evidence="7" type="ORF">HY912_24560</name>
</gene>
<feature type="compositionally biased region" description="Polar residues" evidence="5">
    <location>
        <begin position="246"/>
        <end position="263"/>
    </location>
</feature>
<protein>
    <recommendedName>
        <fullName evidence="4">Pseudouridine synthase</fullName>
        <ecNumber evidence="4">5.4.99.-</ecNumber>
    </recommendedName>
</protein>
<dbReference type="Gene3D" id="3.30.70.1560">
    <property type="entry name" value="Alpha-L RNA-binding motif"/>
    <property type="match status" value="1"/>
</dbReference>
<reference evidence="7" key="1">
    <citation type="submission" date="2020-07" db="EMBL/GenBank/DDBJ databases">
        <title>Huge and variable diversity of episymbiotic CPR bacteria and DPANN archaea in groundwater ecosystems.</title>
        <authorList>
            <person name="He C.Y."/>
            <person name="Keren R."/>
            <person name="Whittaker M."/>
            <person name="Farag I.F."/>
            <person name="Doudna J."/>
            <person name="Cate J.H.D."/>
            <person name="Banfield J.F."/>
        </authorList>
    </citation>
    <scope>NUCLEOTIDE SEQUENCE</scope>
    <source>
        <strain evidence="7">NC_groundwater_1664_Pr3_B-0.1um_52_9</strain>
    </source>
</reference>
<dbReference type="Gene3D" id="3.30.70.580">
    <property type="entry name" value="Pseudouridine synthase I, catalytic domain, N-terminal subdomain"/>
    <property type="match status" value="1"/>
</dbReference>
<dbReference type="InterPro" id="IPR042092">
    <property type="entry name" value="PsdUridine_s_RsuA/RluB/E/F_cat"/>
</dbReference>
<dbReference type="GO" id="GO:0000455">
    <property type="term" value="P:enzyme-directed rRNA pseudouridine synthesis"/>
    <property type="evidence" value="ECO:0007669"/>
    <property type="project" value="UniProtKB-ARBA"/>
</dbReference>
<dbReference type="PANTHER" id="PTHR47683:SF2">
    <property type="entry name" value="RNA-BINDING S4 DOMAIN-CONTAINING PROTEIN"/>
    <property type="match status" value="1"/>
</dbReference>
<dbReference type="Pfam" id="PF00849">
    <property type="entry name" value="PseudoU_synth_2"/>
    <property type="match status" value="1"/>
</dbReference>
<proteinExistence type="inferred from homology"/>
<dbReference type="InterPro" id="IPR000748">
    <property type="entry name" value="PsdUridine_synth_RsuA/RluB/E/F"/>
</dbReference>
<evidence type="ECO:0000256" key="5">
    <source>
        <dbReference type="SAM" id="MobiDB-lite"/>
    </source>
</evidence>
<dbReference type="Gene3D" id="3.10.290.10">
    <property type="entry name" value="RNA-binding S4 domain"/>
    <property type="match status" value="1"/>
</dbReference>
<dbReference type="PANTHER" id="PTHR47683">
    <property type="entry name" value="PSEUDOURIDINE SYNTHASE FAMILY PROTEIN-RELATED"/>
    <property type="match status" value="1"/>
</dbReference>
<evidence type="ECO:0000313" key="8">
    <source>
        <dbReference type="Proteomes" id="UP000807825"/>
    </source>
</evidence>
<dbReference type="InterPro" id="IPR006145">
    <property type="entry name" value="PsdUridine_synth_RsuA/RluA"/>
</dbReference>
<accession>A0A9D6V5V9</accession>
<dbReference type="Proteomes" id="UP000807825">
    <property type="component" value="Unassembled WGS sequence"/>
</dbReference>
<dbReference type="InterPro" id="IPR020103">
    <property type="entry name" value="PsdUridine_synth_cat_dom_sf"/>
</dbReference>
<sequence length="263" mass="29634">MPQKKIQLIIRDSGLASRRKAEELILHGRVTLNGQVMTDPTVSADPEKDHIKVDGKLLRPPDAVKSYFLFNKPRNVVSTMSDPEERPCLSDFLKPLKKRLFTVGRLDFDAEGLIILTNDGQLAQKLSHPSNKIPRTYLVKVRGTPDDRTLSAIRRGMSIGEGERIGEVSYLVIKRQKTTTWIKVTLFEGKKNEIKRIFNKIMHPVRKLRRVGFGPFKLGPLAVGTFRPFTEEETEKIEGLLKESSGKSSRANRTNTSGGDKKS</sequence>
<dbReference type="EC" id="5.4.99.-" evidence="4"/>
<dbReference type="InterPro" id="IPR020094">
    <property type="entry name" value="TruA/RsuA/RluB/E/F_N"/>
</dbReference>
<evidence type="ECO:0000256" key="1">
    <source>
        <dbReference type="ARBA" id="ARBA00008348"/>
    </source>
</evidence>
<evidence type="ECO:0000313" key="7">
    <source>
        <dbReference type="EMBL" id="MBI5252681.1"/>
    </source>
</evidence>
<dbReference type="InterPro" id="IPR050343">
    <property type="entry name" value="RsuA_PseudoU_synthase"/>
</dbReference>
<organism evidence="7 8">
    <name type="scientific">Desulfomonile tiedjei</name>
    <dbReference type="NCBI Taxonomy" id="2358"/>
    <lineage>
        <taxon>Bacteria</taxon>
        <taxon>Pseudomonadati</taxon>
        <taxon>Thermodesulfobacteriota</taxon>
        <taxon>Desulfomonilia</taxon>
        <taxon>Desulfomonilales</taxon>
        <taxon>Desulfomonilaceae</taxon>
        <taxon>Desulfomonile</taxon>
    </lineage>
</organism>
<feature type="region of interest" description="Disordered" evidence="5">
    <location>
        <begin position="237"/>
        <end position="263"/>
    </location>
</feature>
<dbReference type="EMBL" id="JACRDE010000637">
    <property type="protein sequence ID" value="MBI5252681.1"/>
    <property type="molecule type" value="Genomic_DNA"/>
</dbReference>
<dbReference type="CDD" id="cd00165">
    <property type="entry name" value="S4"/>
    <property type="match status" value="1"/>
</dbReference>
<evidence type="ECO:0000256" key="2">
    <source>
        <dbReference type="ARBA" id="ARBA00023235"/>
    </source>
</evidence>
<keyword evidence="3" id="KW-0694">RNA-binding</keyword>
<dbReference type="AlphaFoldDB" id="A0A9D6V5V9"/>
<evidence type="ECO:0000259" key="6">
    <source>
        <dbReference type="SMART" id="SM00363"/>
    </source>
</evidence>
<dbReference type="SUPFAM" id="SSF55120">
    <property type="entry name" value="Pseudouridine synthase"/>
    <property type="match status" value="1"/>
</dbReference>
<dbReference type="Pfam" id="PF01479">
    <property type="entry name" value="S4"/>
    <property type="match status" value="1"/>
</dbReference>
<feature type="domain" description="RNA-binding S4" evidence="6">
    <location>
        <begin position="4"/>
        <end position="65"/>
    </location>
</feature>
<dbReference type="GO" id="GO:0003723">
    <property type="term" value="F:RNA binding"/>
    <property type="evidence" value="ECO:0007669"/>
    <property type="project" value="UniProtKB-KW"/>
</dbReference>